<evidence type="ECO:0000259" key="4">
    <source>
        <dbReference type="PROSITE" id="PS50887"/>
    </source>
</evidence>
<dbReference type="Gene3D" id="3.30.70.270">
    <property type="match status" value="1"/>
</dbReference>
<dbReference type="NCBIfam" id="TIGR00254">
    <property type="entry name" value="GGDEF"/>
    <property type="match status" value="1"/>
</dbReference>
<dbReference type="Pfam" id="PF00990">
    <property type="entry name" value="GGDEF"/>
    <property type="match status" value="1"/>
</dbReference>
<dbReference type="GO" id="GO:1902201">
    <property type="term" value="P:negative regulation of bacterial-type flagellum-dependent cell motility"/>
    <property type="evidence" value="ECO:0007669"/>
    <property type="project" value="TreeGrafter"/>
</dbReference>
<feature type="transmembrane region" description="Helical" evidence="3">
    <location>
        <begin position="62"/>
        <end position="82"/>
    </location>
</feature>
<dbReference type="FunFam" id="3.30.70.270:FF:000001">
    <property type="entry name" value="Diguanylate cyclase domain protein"/>
    <property type="match status" value="1"/>
</dbReference>
<dbReference type="PANTHER" id="PTHR45138:SF9">
    <property type="entry name" value="DIGUANYLATE CYCLASE DGCM-RELATED"/>
    <property type="match status" value="1"/>
</dbReference>
<keyword evidence="3" id="KW-0472">Membrane</keyword>
<proteinExistence type="predicted"/>
<feature type="transmembrane region" description="Helical" evidence="3">
    <location>
        <begin position="37"/>
        <end position="56"/>
    </location>
</feature>
<feature type="transmembrane region" description="Helical" evidence="3">
    <location>
        <begin position="94"/>
        <end position="112"/>
    </location>
</feature>
<feature type="transmembrane region" description="Helical" evidence="3">
    <location>
        <begin position="147"/>
        <end position="170"/>
    </location>
</feature>
<dbReference type="CDD" id="cd01949">
    <property type="entry name" value="GGDEF"/>
    <property type="match status" value="1"/>
</dbReference>
<dbReference type="Proteomes" id="UP000565576">
    <property type="component" value="Unassembled WGS sequence"/>
</dbReference>
<dbReference type="GO" id="GO:0043709">
    <property type="term" value="P:cell adhesion involved in single-species biofilm formation"/>
    <property type="evidence" value="ECO:0007669"/>
    <property type="project" value="TreeGrafter"/>
</dbReference>
<feature type="transmembrane region" description="Helical" evidence="3">
    <location>
        <begin position="118"/>
        <end position="138"/>
    </location>
</feature>
<feature type="transmembrane region" description="Helical" evidence="3">
    <location>
        <begin position="190"/>
        <end position="215"/>
    </location>
</feature>
<dbReference type="RefSeq" id="WP_184705298.1">
    <property type="nucleotide sequence ID" value="NZ_JACHBG010000006.1"/>
</dbReference>
<dbReference type="GO" id="GO:0052621">
    <property type="term" value="F:diguanylate cyclase activity"/>
    <property type="evidence" value="ECO:0007669"/>
    <property type="project" value="UniProtKB-EC"/>
</dbReference>
<dbReference type="PROSITE" id="PS50887">
    <property type="entry name" value="GGDEF"/>
    <property type="match status" value="1"/>
</dbReference>
<reference evidence="5 6" key="1">
    <citation type="submission" date="2020-08" db="EMBL/GenBank/DDBJ databases">
        <title>Genomic Encyclopedia of Type Strains, Phase IV (KMG-V): Genome sequencing to study the core and pangenomes of soil and plant-associated prokaryotes.</title>
        <authorList>
            <person name="Whitman W."/>
        </authorList>
    </citation>
    <scope>NUCLEOTIDE SEQUENCE [LARGE SCALE GENOMIC DNA]</scope>
    <source>
        <strain evidence="5 6">SEMIA 4060</strain>
    </source>
</reference>
<evidence type="ECO:0000256" key="2">
    <source>
        <dbReference type="ARBA" id="ARBA00034247"/>
    </source>
</evidence>
<comment type="caution">
    <text evidence="5">The sequence shown here is derived from an EMBL/GenBank/DDBJ whole genome shotgun (WGS) entry which is preliminary data.</text>
</comment>
<feature type="domain" description="GGDEF" evidence="4">
    <location>
        <begin position="245"/>
        <end position="378"/>
    </location>
</feature>
<organism evidence="5 6">
    <name type="scientific">Rhizobium lusitanum</name>
    <dbReference type="NCBI Taxonomy" id="293958"/>
    <lineage>
        <taxon>Bacteria</taxon>
        <taxon>Pseudomonadati</taxon>
        <taxon>Pseudomonadota</taxon>
        <taxon>Alphaproteobacteria</taxon>
        <taxon>Hyphomicrobiales</taxon>
        <taxon>Rhizobiaceae</taxon>
        <taxon>Rhizobium/Agrobacterium group</taxon>
        <taxon>Rhizobium</taxon>
    </lineage>
</organism>
<evidence type="ECO:0000256" key="1">
    <source>
        <dbReference type="ARBA" id="ARBA00012528"/>
    </source>
</evidence>
<dbReference type="InterPro" id="IPR029787">
    <property type="entry name" value="Nucleotide_cyclase"/>
</dbReference>
<dbReference type="InterPro" id="IPR000160">
    <property type="entry name" value="GGDEF_dom"/>
</dbReference>
<protein>
    <recommendedName>
        <fullName evidence="1">diguanylate cyclase</fullName>
        <ecNumber evidence="1">2.7.7.65</ecNumber>
    </recommendedName>
</protein>
<dbReference type="AlphaFoldDB" id="A0A7X0IS68"/>
<dbReference type="EMBL" id="JACHBG010000006">
    <property type="protein sequence ID" value="MBB6485864.1"/>
    <property type="molecule type" value="Genomic_DNA"/>
</dbReference>
<dbReference type="GO" id="GO:0005886">
    <property type="term" value="C:plasma membrane"/>
    <property type="evidence" value="ECO:0007669"/>
    <property type="project" value="TreeGrafter"/>
</dbReference>
<feature type="transmembrane region" description="Helical" evidence="3">
    <location>
        <begin position="6"/>
        <end position="25"/>
    </location>
</feature>
<dbReference type="PANTHER" id="PTHR45138">
    <property type="entry name" value="REGULATORY COMPONENTS OF SENSORY TRANSDUCTION SYSTEM"/>
    <property type="match status" value="1"/>
</dbReference>
<gene>
    <name evidence="5" type="ORF">GGD46_003158</name>
</gene>
<dbReference type="SMART" id="SM00267">
    <property type="entry name" value="GGDEF"/>
    <property type="match status" value="1"/>
</dbReference>
<dbReference type="SUPFAM" id="SSF55073">
    <property type="entry name" value="Nucleotide cyclase"/>
    <property type="match status" value="1"/>
</dbReference>
<keyword evidence="3" id="KW-1133">Transmembrane helix</keyword>
<comment type="catalytic activity">
    <reaction evidence="2">
        <text>2 GTP = 3',3'-c-di-GMP + 2 diphosphate</text>
        <dbReference type="Rhea" id="RHEA:24898"/>
        <dbReference type="ChEBI" id="CHEBI:33019"/>
        <dbReference type="ChEBI" id="CHEBI:37565"/>
        <dbReference type="ChEBI" id="CHEBI:58805"/>
        <dbReference type="EC" id="2.7.7.65"/>
    </reaction>
</comment>
<keyword evidence="3" id="KW-0812">Transmembrane</keyword>
<evidence type="ECO:0000313" key="5">
    <source>
        <dbReference type="EMBL" id="MBB6485864.1"/>
    </source>
</evidence>
<name>A0A7X0IS68_9HYPH</name>
<accession>A0A7X0IS68</accession>
<evidence type="ECO:0000256" key="3">
    <source>
        <dbReference type="SAM" id="Phobius"/>
    </source>
</evidence>
<dbReference type="InterPro" id="IPR050469">
    <property type="entry name" value="Diguanylate_Cyclase"/>
</dbReference>
<dbReference type="EC" id="2.7.7.65" evidence="1"/>
<evidence type="ECO:0000313" key="6">
    <source>
        <dbReference type="Proteomes" id="UP000565576"/>
    </source>
</evidence>
<sequence length="392" mass="41591">MVPTDNFAFLLPVIMLTFGCTFLIVGHWGSRQARIWGTGYLSAAAAFSVPLVLSWLPVQAQTLTADALFIATFYFFGGALLARFRRPSLIAPRIALAIAAFASNLYSVIVAHSLPAELLVNDLACVVLLGLPVVICFGQSQHARDRLLLAVASAVVLDTIVRDTILIVLLPSPTGIEGFTSSSYDFYMQVGASILGLLMALTALAAVALDTIAIYRDAADRDHLSGLLNRRGFDRAAAELRHRGKTGAIIICDIDHFKRVNDKFGHAMGDRVILALAGLLRERLPADALAARFGGEEFVIFLPAASLAQAGDLANAIRLAFAGVERGEIGPNHKITASFGVAAAESGDAAIADQIGRADSALYAAKEAGRNRVMVAGEPPQEATMPRIVGGR</sequence>
<dbReference type="InterPro" id="IPR043128">
    <property type="entry name" value="Rev_trsase/Diguanyl_cyclase"/>
</dbReference>